<dbReference type="FunFam" id="3.30.70.270:FF:000001">
    <property type="entry name" value="Diguanylate cyclase domain protein"/>
    <property type="match status" value="1"/>
</dbReference>
<comment type="cofactor">
    <cofactor evidence="1">
        <name>Mg(2+)</name>
        <dbReference type="ChEBI" id="CHEBI:18420"/>
    </cofactor>
</comment>
<accession>A0A844I2S7</accession>
<dbReference type="Gene3D" id="3.30.70.270">
    <property type="match status" value="1"/>
</dbReference>
<dbReference type="EMBL" id="VENC01000016">
    <property type="protein sequence ID" value="MTJ00085.1"/>
    <property type="molecule type" value="Genomic_DNA"/>
</dbReference>
<feature type="transmembrane region" description="Helical" evidence="3">
    <location>
        <begin position="267"/>
        <end position="287"/>
    </location>
</feature>
<comment type="caution">
    <text evidence="5">The sequence shown here is derived from an EMBL/GenBank/DDBJ whole genome shotgun (WGS) entry which is preliminary data.</text>
</comment>
<name>A0A844I2S7_9GAMM</name>
<evidence type="ECO:0000256" key="3">
    <source>
        <dbReference type="SAM" id="Phobius"/>
    </source>
</evidence>
<dbReference type="SUPFAM" id="SSF55073">
    <property type="entry name" value="Nucleotide cyclase"/>
    <property type="match status" value="1"/>
</dbReference>
<dbReference type="Gene3D" id="2.60.40.2380">
    <property type="match status" value="1"/>
</dbReference>
<feature type="coiled-coil region" evidence="2">
    <location>
        <begin position="410"/>
        <end position="452"/>
    </location>
</feature>
<evidence type="ECO:0000256" key="1">
    <source>
        <dbReference type="ARBA" id="ARBA00001946"/>
    </source>
</evidence>
<feature type="transmembrane region" description="Helical" evidence="3">
    <location>
        <begin position="230"/>
        <end position="247"/>
    </location>
</feature>
<feature type="transmembrane region" description="Helical" evidence="3">
    <location>
        <begin position="201"/>
        <end position="223"/>
    </location>
</feature>
<dbReference type="PROSITE" id="PS50887">
    <property type="entry name" value="GGDEF"/>
    <property type="match status" value="1"/>
</dbReference>
<feature type="domain" description="GGDEF" evidence="4">
    <location>
        <begin position="483"/>
        <end position="616"/>
    </location>
</feature>
<feature type="transmembrane region" description="Helical" evidence="3">
    <location>
        <begin position="325"/>
        <end position="347"/>
    </location>
</feature>
<evidence type="ECO:0000313" key="6">
    <source>
        <dbReference type="Proteomes" id="UP000431462"/>
    </source>
</evidence>
<dbReference type="InterPro" id="IPR043128">
    <property type="entry name" value="Rev_trsase/Diguanyl_cyclase"/>
</dbReference>
<dbReference type="InterPro" id="IPR011622">
    <property type="entry name" value="7TMR_DISM_rcpt_extracell_dom2"/>
</dbReference>
<dbReference type="Pfam" id="PF00990">
    <property type="entry name" value="GGDEF"/>
    <property type="match status" value="1"/>
</dbReference>
<dbReference type="CDD" id="cd01949">
    <property type="entry name" value="GGDEF"/>
    <property type="match status" value="1"/>
</dbReference>
<dbReference type="NCBIfam" id="TIGR00254">
    <property type="entry name" value="GGDEF"/>
    <property type="match status" value="1"/>
</dbReference>
<dbReference type="GO" id="GO:0003824">
    <property type="term" value="F:catalytic activity"/>
    <property type="evidence" value="ECO:0007669"/>
    <property type="project" value="UniProtKB-ARBA"/>
</dbReference>
<dbReference type="AlphaFoldDB" id="A0A844I2S7"/>
<organism evidence="5 6">
    <name type="scientific">Marinobacter adhaerens</name>
    <dbReference type="NCBI Taxonomy" id="1033846"/>
    <lineage>
        <taxon>Bacteria</taxon>
        <taxon>Pseudomonadati</taxon>
        <taxon>Pseudomonadota</taxon>
        <taxon>Gammaproteobacteria</taxon>
        <taxon>Pseudomonadales</taxon>
        <taxon>Marinobacteraceae</taxon>
        <taxon>Marinobacter</taxon>
    </lineage>
</organism>
<dbReference type="Pfam" id="PF07696">
    <property type="entry name" value="7TMR-DISMED2"/>
    <property type="match status" value="1"/>
</dbReference>
<evidence type="ECO:0000313" key="5">
    <source>
        <dbReference type="EMBL" id="MTJ00085.1"/>
    </source>
</evidence>
<reference evidence="5 6" key="1">
    <citation type="submission" date="2019-06" db="EMBL/GenBank/DDBJ databases">
        <title>Enrichment of Autotrophic Halophilic Microorganisms from Red Sea Brine Pool Using Microbial Electrosynthesis System.</title>
        <authorList>
            <person name="Alqahtani M.F."/>
            <person name="Bajracharya S."/>
            <person name="Katuri K.P."/>
            <person name="Ali M."/>
            <person name="Saikaly P.E."/>
        </authorList>
    </citation>
    <scope>NUCLEOTIDE SEQUENCE [LARGE SCALE GENOMIC DNA]</scope>
    <source>
        <strain evidence="5">MES15</strain>
    </source>
</reference>
<keyword evidence="2" id="KW-0175">Coiled coil</keyword>
<dbReference type="PANTHER" id="PTHR46663">
    <property type="entry name" value="DIGUANYLATE CYCLASE DGCT-RELATED"/>
    <property type="match status" value="1"/>
</dbReference>
<dbReference type="InterPro" id="IPR029787">
    <property type="entry name" value="Nucleotide_cyclase"/>
</dbReference>
<keyword evidence="3" id="KW-0472">Membrane</keyword>
<feature type="transmembrane region" description="Helical" evidence="3">
    <location>
        <begin position="383"/>
        <end position="404"/>
    </location>
</feature>
<keyword evidence="3" id="KW-0812">Transmembrane</keyword>
<protein>
    <submittedName>
        <fullName evidence="5">Diguanylate cyclase</fullName>
    </submittedName>
</protein>
<dbReference type="Pfam" id="PF07695">
    <property type="entry name" value="7TMR-DISM_7TM"/>
    <property type="match status" value="1"/>
</dbReference>
<dbReference type="InterPro" id="IPR052163">
    <property type="entry name" value="DGC-Regulatory_Protein"/>
</dbReference>
<dbReference type="InterPro" id="IPR000160">
    <property type="entry name" value="GGDEF_dom"/>
</dbReference>
<feature type="transmembrane region" description="Helical" evidence="3">
    <location>
        <begin position="299"/>
        <end position="319"/>
    </location>
</feature>
<dbReference type="InterPro" id="IPR011623">
    <property type="entry name" value="7TMR_DISM_rcpt_extracell_dom1"/>
</dbReference>
<keyword evidence="3" id="KW-1133">Transmembrane helix</keyword>
<evidence type="ECO:0000259" key="4">
    <source>
        <dbReference type="PROSITE" id="PS50887"/>
    </source>
</evidence>
<proteinExistence type="predicted"/>
<dbReference type="Proteomes" id="UP000431462">
    <property type="component" value="Unassembled WGS sequence"/>
</dbReference>
<dbReference type="PANTHER" id="PTHR46663:SF2">
    <property type="entry name" value="GGDEF DOMAIN-CONTAINING PROTEIN"/>
    <property type="match status" value="1"/>
</dbReference>
<feature type="transmembrane region" description="Helical" evidence="3">
    <location>
        <begin position="354"/>
        <end position="371"/>
    </location>
</feature>
<evidence type="ECO:0000256" key="2">
    <source>
        <dbReference type="SAM" id="Coils"/>
    </source>
</evidence>
<sequence>MIWQFSSQGDARLLPGNWRLVSQCLAFIWLLLAAASGWNSERVLVLDEQQAQSLDRFVSLLRDPRGELTFEQVSSGIESFKPPPPGGLHQGYTADVYWMRIEVESHSSKRLDRMLEFTYAYLDDINLYRVDGNGTVERMRSGRTLAPADRVVAHRKPIFPLSFEPGERATLYLRVTTHASMTLNARLAPTFEFYEDSDLEYVWLAVYFGMLLALGTYNFLLFLGTRQRSFLLYSLFVFSFGVAASSMNGLGPLLLWPGLVGEWGNRILPTGYTLAATLAVMFARSFLNMRSIAPRWDRALSVIAICWWCATFLTLLVSVQNALKIMSAMGVLTTAFLITSGIVGIRYRIPAARIYLLAWLLLLVGAALLSVRNLGWIPSNFFTVYGLQIGSAIEMILLSFGLAARFNEFKRQKEEAQRQLLLSLKRQERELERRVVQRTSELEDAKAELERRVVKDPLTALHNRYGLMIHLEKLTQRAQRRDELLAVIMIDLDGFKPVNDQYGHQAGDVLLQTIARRLQQEARDSDCVARMGGDEFVVVTENVSSKSNVLEIGQRLREAITKPVTLPSGDLVSIGASVGICTGRGGEQTGSELIRGADQAMYRVKREHKNDVCLMD</sequence>
<dbReference type="SMART" id="SM00267">
    <property type="entry name" value="GGDEF"/>
    <property type="match status" value="1"/>
</dbReference>
<gene>
    <name evidence="5" type="ORF">FH752_15840</name>
</gene>